<evidence type="ECO:0000256" key="6">
    <source>
        <dbReference type="ARBA" id="ARBA00023306"/>
    </source>
</evidence>
<dbReference type="PROSITE" id="PS50293">
    <property type="entry name" value="TPR_REGION"/>
    <property type="match status" value="1"/>
</dbReference>
<evidence type="ECO:0000313" key="10">
    <source>
        <dbReference type="Proteomes" id="UP000095009"/>
    </source>
</evidence>
<dbReference type="Pfam" id="PF12895">
    <property type="entry name" value="ANAPC3"/>
    <property type="match status" value="1"/>
</dbReference>
<keyword evidence="6" id="KW-0131">Cell cycle</keyword>
<keyword evidence="10" id="KW-1185">Reference proteome</keyword>
<evidence type="ECO:0000256" key="3">
    <source>
        <dbReference type="ARBA" id="ARBA00022776"/>
    </source>
</evidence>
<dbReference type="AlphaFoldDB" id="A0A1E3PMQ5"/>
<reference evidence="9 10" key="1">
    <citation type="journal article" date="2016" name="Proc. Natl. Acad. Sci. U.S.A.">
        <title>Comparative genomics of biotechnologically important yeasts.</title>
        <authorList>
            <person name="Riley R."/>
            <person name="Haridas S."/>
            <person name="Wolfe K.H."/>
            <person name="Lopes M.R."/>
            <person name="Hittinger C.T."/>
            <person name="Goeker M."/>
            <person name="Salamov A.A."/>
            <person name="Wisecaver J.H."/>
            <person name="Long T.M."/>
            <person name="Calvey C.H."/>
            <person name="Aerts A.L."/>
            <person name="Barry K.W."/>
            <person name="Choi C."/>
            <person name="Clum A."/>
            <person name="Coughlan A.Y."/>
            <person name="Deshpande S."/>
            <person name="Douglass A.P."/>
            <person name="Hanson S.J."/>
            <person name="Klenk H.-P."/>
            <person name="LaButti K.M."/>
            <person name="Lapidus A."/>
            <person name="Lindquist E.A."/>
            <person name="Lipzen A.M."/>
            <person name="Meier-Kolthoff J.P."/>
            <person name="Ohm R.A."/>
            <person name="Otillar R.P."/>
            <person name="Pangilinan J.L."/>
            <person name="Peng Y."/>
            <person name="Rokas A."/>
            <person name="Rosa C.A."/>
            <person name="Scheuner C."/>
            <person name="Sibirny A.A."/>
            <person name="Slot J.C."/>
            <person name="Stielow J.B."/>
            <person name="Sun H."/>
            <person name="Kurtzman C.P."/>
            <person name="Blackwell M."/>
            <person name="Grigoriev I.V."/>
            <person name="Jeffries T.W."/>
        </authorList>
    </citation>
    <scope>NUCLEOTIDE SEQUENCE [LARGE SCALE GENOMIC DNA]</scope>
    <source>
        <strain evidence="9 10">DSM 6958</strain>
    </source>
</reference>
<feature type="compositionally biased region" description="Polar residues" evidence="8">
    <location>
        <begin position="1"/>
        <end position="11"/>
    </location>
</feature>
<dbReference type="SMART" id="SM00028">
    <property type="entry name" value="TPR"/>
    <property type="match status" value="8"/>
</dbReference>
<name>A0A1E3PMQ5_9ASCO</name>
<feature type="repeat" description="TPR" evidence="7">
    <location>
        <begin position="552"/>
        <end position="585"/>
    </location>
</feature>
<accession>A0A1E3PMQ5</accession>
<dbReference type="InterPro" id="IPR011990">
    <property type="entry name" value="TPR-like_helical_dom_sf"/>
</dbReference>
<dbReference type="GO" id="GO:0005721">
    <property type="term" value="C:pericentric heterochromatin"/>
    <property type="evidence" value="ECO:0007669"/>
    <property type="project" value="EnsemblFungi"/>
</dbReference>
<dbReference type="STRING" id="857566.A0A1E3PMQ5"/>
<dbReference type="EMBL" id="KV454408">
    <property type="protein sequence ID" value="ODQ66715.1"/>
    <property type="molecule type" value="Genomic_DNA"/>
</dbReference>
<feature type="compositionally biased region" description="Polar residues" evidence="8">
    <location>
        <begin position="38"/>
        <end position="51"/>
    </location>
</feature>
<feature type="region of interest" description="Disordered" evidence="8">
    <location>
        <begin position="1"/>
        <end position="65"/>
    </location>
</feature>
<dbReference type="GO" id="GO:0005737">
    <property type="term" value="C:cytoplasm"/>
    <property type="evidence" value="ECO:0007669"/>
    <property type="project" value="TreeGrafter"/>
</dbReference>
<evidence type="ECO:0000256" key="1">
    <source>
        <dbReference type="ARBA" id="ARBA00022618"/>
    </source>
</evidence>
<dbReference type="Pfam" id="PF13424">
    <property type="entry name" value="TPR_12"/>
    <property type="match status" value="1"/>
</dbReference>
<dbReference type="InterPro" id="IPR019734">
    <property type="entry name" value="TPR_rpt"/>
</dbReference>
<evidence type="ECO:0000256" key="8">
    <source>
        <dbReference type="SAM" id="MobiDB-lite"/>
    </source>
</evidence>
<dbReference type="GO" id="GO:0031145">
    <property type="term" value="P:anaphase-promoting complex-dependent catabolic process"/>
    <property type="evidence" value="ECO:0007669"/>
    <property type="project" value="EnsemblFungi"/>
</dbReference>
<keyword evidence="2" id="KW-0677">Repeat</keyword>
<gene>
    <name evidence="9" type="ORF">NADFUDRAFT_50625</name>
</gene>
<feature type="repeat" description="TPR" evidence="7">
    <location>
        <begin position="375"/>
        <end position="408"/>
    </location>
</feature>
<keyword evidence="3" id="KW-0498">Mitosis</keyword>
<protein>
    <submittedName>
        <fullName evidence="9">TPR-like protein</fullName>
    </submittedName>
</protein>
<dbReference type="GO" id="GO:0005680">
    <property type="term" value="C:anaphase-promoting complex"/>
    <property type="evidence" value="ECO:0007669"/>
    <property type="project" value="EnsemblFungi"/>
</dbReference>
<keyword evidence="1" id="KW-0132">Cell division</keyword>
<dbReference type="PANTHER" id="PTHR12558:SF9">
    <property type="entry name" value="CELL DIVISION CYCLE PROTEIN 16 HOMOLOG"/>
    <property type="match status" value="1"/>
</dbReference>
<dbReference type="Pfam" id="PF13181">
    <property type="entry name" value="TPR_8"/>
    <property type="match status" value="1"/>
</dbReference>
<proteinExistence type="predicted"/>
<evidence type="ECO:0000256" key="5">
    <source>
        <dbReference type="ARBA" id="ARBA00022803"/>
    </source>
</evidence>
<evidence type="ECO:0000256" key="7">
    <source>
        <dbReference type="PROSITE-ProRule" id="PRU00339"/>
    </source>
</evidence>
<dbReference type="SUPFAM" id="SSF48452">
    <property type="entry name" value="TPR-like"/>
    <property type="match status" value="3"/>
</dbReference>
<dbReference type="Proteomes" id="UP000095009">
    <property type="component" value="Unassembled WGS sequence"/>
</dbReference>
<dbReference type="PROSITE" id="PS50005">
    <property type="entry name" value="TPR"/>
    <property type="match status" value="3"/>
</dbReference>
<feature type="repeat" description="TPR" evidence="7">
    <location>
        <begin position="518"/>
        <end position="551"/>
    </location>
</feature>
<evidence type="ECO:0000313" key="9">
    <source>
        <dbReference type="EMBL" id="ODQ66715.1"/>
    </source>
</evidence>
<organism evidence="9 10">
    <name type="scientific">Nadsonia fulvescens var. elongata DSM 6958</name>
    <dbReference type="NCBI Taxonomy" id="857566"/>
    <lineage>
        <taxon>Eukaryota</taxon>
        <taxon>Fungi</taxon>
        <taxon>Dikarya</taxon>
        <taxon>Ascomycota</taxon>
        <taxon>Saccharomycotina</taxon>
        <taxon>Dipodascomycetes</taxon>
        <taxon>Dipodascales</taxon>
        <taxon>Dipodascales incertae sedis</taxon>
        <taxon>Nadsonia</taxon>
    </lineage>
</organism>
<sequence length="668" mass="75735">MDPKKANSNNADLKKETDVTATPLSNLAGRRIGETPGLLSSQNPHSSTLTISPLAHGTKKPIPDRYDNTLTPQNAKYDAVDSPLSQAEKLRLWRHDAYMQHHYRTAEYIGDKILALTNDLNDAFWLAQVYYASGHYARAEQLLMNQELEKSVYCRYLSALCMTKMDKWLEALEKIGETNPFKDDNELGDKIKNQDGGIKLEASMCFLRGLIFANQNDFDRAKDSYIEAVKVDAKCFEAFDELIRNNLLTPEEEWKLLSSLDFEDSTEENSELVRALYTTRLGKYVHMDKFIDAESLLKEVYSLGSNGDVMLSRADLLFIQCRFKDCLQVCEKILEMDKFKFSVLPNYLACLYELGGRNKLFLMAHELTEKHPEEAVSWLATGIYYLAINKVAEARRFFSKASMMNPHFGQAWIGFAHTFAVEGEHEQAIAAYSTAARLFQGTHLPSLFLGMQHLQLNNVILAEEYLNLSCQICKTDPLLLNEMGVVYYHKNDLRTAEMYFIEALNAASILDNDPSAWLSIHANLGHVNRRLKKYEEALSFFEDVLRVSPRDSNIYSSMGLVNLQLGRLFDAIHNFHEALSLAPNDPVATDLLKRALEENAAVSFGQSETSFLFSGLDVTNDIILTTKTQPKLKLGKGAWNKANRHISSTPSRFYTEENDDDDDSTMDI</sequence>
<dbReference type="GO" id="GO:0045842">
    <property type="term" value="P:positive regulation of mitotic metaphase/anaphase transition"/>
    <property type="evidence" value="ECO:0007669"/>
    <property type="project" value="TreeGrafter"/>
</dbReference>
<keyword evidence="4" id="KW-0833">Ubl conjugation pathway</keyword>
<dbReference type="OrthoDB" id="10006270at2759"/>
<evidence type="ECO:0000256" key="4">
    <source>
        <dbReference type="ARBA" id="ARBA00022786"/>
    </source>
</evidence>
<dbReference type="GO" id="GO:0051301">
    <property type="term" value="P:cell division"/>
    <property type="evidence" value="ECO:0007669"/>
    <property type="project" value="UniProtKB-KW"/>
</dbReference>
<dbReference type="GO" id="GO:0016567">
    <property type="term" value="P:protein ubiquitination"/>
    <property type="evidence" value="ECO:0007669"/>
    <property type="project" value="TreeGrafter"/>
</dbReference>
<evidence type="ECO:0000256" key="2">
    <source>
        <dbReference type="ARBA" id="ARBA00022737"/>
    </source>
</evidence>
<dbReference type="Gene3D" id="1.25.40.10">
    <property type="entry name" value="Tetratricopeptide repeat domain"/>
    <property type="match status" value="1"/>
</dbReference>
<keyword evidence="5 7" id="KW-0802">TPR repeat</keyword>
<dbReference type="PANTHER" id="PTHR12558">
    <property type="entry name" value="CELL DIVISION CYCLE 16,23,27"/>
    <property type="match status" value="1"/>
</dbReference>